<dbReference type="AlphaFoldDB" id="A0A2N7UCU7"/>
<comment type="caution">
    <text evidence="1">The sequence shown here is derived from an EMBL/GenBank/DDBJ whole genome shotgun (WGS) entry which is preliminary data.</text>
</comment>
<evidence type="ECO:0000313" key="1">
    <source>
        <dbReference type="EMBL" id="PMR78259.1"/>
    </source>
</evidence>
<dbReference type="EMBL" id="PNRG01000033">
    <property type="protein sequence ID" value="PMR78259.1"/>
    <property type="molecule type" value="Genomic_DNA"/>
</dbReference>
<dbReference type="OrthoDB" id="6893584at2"/>
<accession>A0A2N7UCU7</accession>
<organism evidence="1 2">
    <name type="scientific">Halomonas urumqiensis</name>
    <dbReference type="NCBI Taxonomy" id="1684789"/>
    <lineage>
        <taxon>Bacteria</taxon>
        <taxon>Pseudomonadati</taxon>
        <taxon>Pseudomonadota</taxon>
        <taxon>Gammaproteobacteria</taxon>
        <taxon>Oceanospirillales</taxon>
        <taxon>Halomonadaceae</taxon>
        <taxon>Halomonas</taxon>
    </lineage>
</organism>
<reference evidence="1 2" key="1">
    <citation type="submission" date="2018-01" db="EMBL/GenBank/DDBJ databases">
        <title>Halomonas endophytica sp. nov., isolated from storage liquid in the stems of Populus euphratica.</title>
        <authorList>
            <person name="Chen C."/>
        </authorList>
    </citation>
    <scope>NUCLEOTIDE SEQUENCE [LARGE SCALE GENOMIC DNA]</scope>
    <source>
        <strain evidence="1 2">BZ-SZ-XJ27</strain>
    </source>
</reference>
<name>A0A2N7UCU7_9GAMM</name>
<protein>
    <recommendedName>
        <fullName evidence="3">Type II toxin-antitoxin system RelE/ParE family toxin</fullName>
    </recommendedName>
</protein>
<evidence type="ECO:0008006" key="3">
    <source>
        <dbReference type="Google" id="ProtNLM"/>
    </source>
</evidence>
<dbReference type="Proteomes" id="UP000235547">
    <property type="component" value="Unassembled WGS sequence"/>
</dbReference>
<dbReference type="RefSeq" id="WP_102589324.1">
    <property type="nucleotide sequence ID" value="NZ_BNAE01000001.1"/>
</dbReference>
<sequence length="86" mass="10150">MPLSRVEQISLDLVSTAAERLALRPQTYPVCRLAMELGIGHYQELLIDGYRVIYRHWPEQHEVAIYLFAHQRQDFKALLFEYQLSC</sequence>
<gene>
    <name evidence="1" type="ORF">C1H70_15950</name>
</gene>
<proteinExistence type="predicted"/>
<keyword evidence="2" id="KW-1185">Reference proteome</keyword>
<evidence type="ECO:0000313" key="2">
    <source>
        <dbReference type="Proteomes" id="UP000235547"/>
    </source>
</evidence>